<feature type="compositionally biased region" description="Basic and acidic residues" evidence="1">
    <location>
        <begin position="147"/>
        <end position="162"/>
    </location>
</feature>
<dbReference type="Proteomes" id="UP001501729">
    <property type="component" value="Unassembled WGS sequence"/>
</dbReference>
<dbReference type="EMBL" id="BAABKX010000001">
    <property type="protein sequence ID" value="GAA5041651.1"/>
    <property type="molecule type" value="Genomic_DNA"/>
</dbReference>
<evidence type="ECO:0000256" key="1">
    <source>
        <dbReference type="SAM" id="MobiDB-lite"/>
    </source>
</evidence>
<feature type="region of interest" description="Disordered" evidence="1">
    <location>
        <begin position="140"/>
        <end position="162"/>
    </location>
</feature>
<dbReference type="InterPro" id="IPR058305">
    <property type="entry name" value="DUF7992"/>
</dbReference>
<feature type="domain" description="DUF7992" evidence="2">
    <location>
        <begin position="3"/>
        <end position="145"/>
    </location>
</feature>
<feature type="compositionally biased region" description="Basic and acidic residues" evidence="1">
    <location>
        <begin position="14"/>
        <end position="28"/>
    </location>
</feature>
<comment type="caution">
    <text evidence="3">The sequence shown here is derived from an EMBL/GenBank/DDBJ whole genome shotgun (WGS) entry which is preliminary data.</text>
</comment>
<name>A0AAV3UC64_9EURY</name>
<gene>
    <name evidence="3" type="ORF">GCM10025751_04080</name>
</gene>
<dbReference type="AlphaFoldDB" id="A0AAV3UC64"/>
<organism evidence="3 4">
    <name type="scientific">Haladaptatus pallidirubidus</name>
    <dbReference type="NCBI Taxonomy" id="1008152"/>
    <lineage>
        <taxon>Archaea</taxon>
        <taxon>Methanobacteriati</taxon>
        <taxon>Methanobacteriota</taxon>
        <taxon>Stenosarchaea group</taxon>
        <taxon>Halobacteria</taxon>
        <taxon>Halobacteriales</taxon>
        <taxon>Haladaptataceae</taxon>
        <taxon>Haladaptatus</taxon>
    </lineage>
</organism>
<dbReference type="RefSeq" id="WP_227775203.1">
    <property type="nucleotide sequence ID" value="NZ_BAABKX010000001.1"/>
</dbReference>
<reference evidence="3 4" key="1">
    <citation type="journal article" date="2019" name="Int. J. Syst. Evol. Microbiol.">
        <title>The Global Catalogue of Microorganisms (GCM) 10K type strain sequencing project: providing services to taxonomists for standard genome sequencing and annotation.</title>
        <authorList>
            <consortium name="The Broad Institute Genomics Platform"/>
            <consortium name="The Broad Institute Genome Sequencing Center for Infectious Disease"/>
            <person name="Wu L."/>
            <person name="Ma J."/>
        </authorList>
    </citation>
    <scope>NUCLEOTIDE SEQUENCE [LARGE SCALE GENOMIC DNA]</scope>
    <source>
        <strain evidence="3 4">JCM 17504</strain>
    </source>
</reference>
<feature type="region of interest" description="Disordered" evidence="1">
    <location>
        <begin position="1"/>
        <end position="28"/>
    </location>
</feature>
<accession>A0AAV3UC64</accession>
<proteinExistence type="predicted"/>
<dbReference type="Pfam" id="PF25955">
    <property type="entry name" value="DUF7992"/>
    <property type="match status" value="1"/>
</dbReference>
<evidence type="ECO:0000313" key="4">
    <source>
        <dbReference type="Proteomes" id="UP001501729"/>
    </source>
</evidence>
<sequence>MSLDVSTPDPPIIDGEREDQYEPDGEKRGDLQAYLDGEENAWEEGFGEWAAETSLSADSYRVLLDLDLLTELDFFWDEEATEVRYESPEIGENWEGQHPLLDSWSRVSEINEELDELGETVAGVLSDYYVAWEEERDMTETFGEQYNARDDDLRENERNRNE</sequence>
<evidence type="ECO:0000259" key="2">
    <source>
        <dbReference type="Pfam" id="PF25955"/>
    </source>
</evidence>
<evidence type="ECO:0000313" key="3">
    <source>
        <dbReference type="EMBL" id="GAA5041651.1"/>
    </source>
</evidence>
<protein>
    <recommendedName>
        <fullName evidence="2">DUF7992 domain-containing protein</fullName>
    </recommendedName>
</protein>
<keyword evidence="4" id="KW-1185">Reference proteome</keyword>
<dbReference type="GeneID" id="68615100"/>